<dbReference type="SUPFAM" id="SSF51182">
    <property type="entry name" value="RmlC-like cupins"/>
    <property type="match status" value="1"/>
</dbReference>
<dbReference type="RefSeq" id="WP_186877236.1">
    <property type="nucleotide sequence ID" value="NZ_JACOPF010000006.1"/>
</dbReference>
<comment type="cofactor">
    <cofactor evidence="5">
        <name>Zn(2+)</name>
        <dbReference type="ChEBI" id="CHEBI:29105"/>
    </cofactor>
    <text evidence="5">Binds 1 zinc ion per subunit.</text>
</comment>
<dbReference type="InterPro" id="IPR046457">
    <property type="entry name" value="PMI_typeI_cat"/>
</dbReference>
<keyword evidence="1 5" id="KW-0479">Metal-binding</keyword>
<dbReference type="PANTHER" id="PTHR42742">
    <property type="entry name" value="TRANSCRIPTIONAL REPRESSOR MPRA"/>
    <property type="match status" value="1"/>
</dbReference>
<name>A0A923LKL5_9FIRM</name>
<evidence type="ECO:0000256" key="6">
    <source>
        <dbReference type="PIRSR" id="PIRSR036894-2"/>
    </source>
</evidence>
<accession>A0A923LKL5</accession>
<dbReference type="InterPro" id="IPR014628">
    <property type="entry name" value="Man6P_isomerase_Firm_short"/>
</dbReference>
<dbReference type="GO" id="GO:0004476">
    <property type="term" value="F:mannose-6-phosphate isomerase activity"/>
    <property type="evidence" value="ECO:0007669"/>
    <property type="project" value="InterPro"/>
</dbReference>
<proteinExistence type="predicted"/>
<dbReference type="Pfam" id="PF20511">
    <property type="entry name" value="PMI_typeI_cat"/>
    <property type="match status" value="1"/>
</dbReference>
<dbReference type="Pfam" id="PF21621">
    <property type="entry name" value="MPI_cupin_dom"/>
    <property type="match status" value="1"/>
</dbReference>
<feature type="domain" description="Mannose-6-phosphate isomerase cupin" evidence="8">
    <location>
        <begin position="227"/>
        <end position="293"/>
    </location>
</feature>
<evidence type="ECO:0000259" key="7">
    <source>
        <dbReference type="Pfam" id="PF20511"/>
    </source>
</evidence>
<comment type="caution">
    <text evidence="9">The sequence shown here is derived from an EMBL/GenBank/DDBJ whole genome shotgun (WGS) entry which is preliminary data.</text>
</comment>
<dbReference type="GO" id="GO:0008270">
    <property type="term" value="F:zinc ion binding"/>
    <property type="evidence" value="ECO:0007669"/>
    <property type="project" value="InterPro"/>
</dbReference>
<dbReference type="AlphaFoldDB" id="A0A923LKL5"/>
<evidence type="ECO:0000256" key="5">
    <source>
        <dbReference type="PIRSR" id="PIRSR036894-1"/>
    </source>
</evidence>
<gene>
    <name evidence="9" type="ORF">H8S37_16855</name>
</gene>
<evidence type="ECO:0000313" key="9">
    <source>
        <dbReference type="EMBL" id="MBC5690583.1"/>
    </source>
</evidence>
<dbReference type="InterPro" id="IPR051804">
    <property type="entry name" value="Carb_Metab_Reg_Kinase/Isom"/>
</dbReference>
<dbReference type="GO" id="GO:0005975">
    <property type="term" value="P:carbohydrate metabolic process"/>
    <property type="evidence" value="ECO:0007669"/>
    <property type="project" value="InterPro"/>
</dbReference>
<keyword evidence="2 5" id="KW-0862">Zinc</keyword>
<dbReference type="InterPro" id="IPR011051">
    <property type="entry name" value="RmlC_Cupin_sf"/>
</dbReference>
<sequence length="300" mass="34786">MRELIFLETEFKKMIWGEEQWVISANEKGDCRIKNEGWRGKTLSALWKEAPELFGNIKKEYFPLLVKVIKAREDLSIQVHPDDVYAEEHEEGSPGKNECWYILECEKDSYLIVGHNAVSRQELRQMIEEGRWMSLFRKVPIKKGDFIKIDAGTLHAIKGGITLLEIQENSDITYRVYDYGRKKDGKPRELHTQKALDVIKVPAESTETSIYRAEAICKNQEEILGENAYYKVFRIYVLDSFKMEQRFPFLIVSVVEGSGRINNMHIKKGDHFIISAGYGTSEFKGEMELICSTYPVLQKK</sequence>
<dbReference type="PANTHER" id="PTHR42742:SF3">
    <property type="entry name" value="FRUCTOKINASE"/>
    <property type="match status" value="1"/>
</dbReference>
<evidence type="ECO:0000256" key="1">
    <source>
        <dbReference type="ARBA" id="ARBA00022723"/>
    </source>
</evidence>
<dbReference type="Gene3D" id="2.60.120.10">
    <property type="entry name" value="Jelly Rolls"/>
    <property type="match status" value="2"/>
</dbReference>
<evidence type="ECO:0000256" key="4">
    <source>
        <dbReference type="ARBA" id="ARBA00030762"/>
    </source>
</evidence>
<feature type="binding site" evidence="5">
    <location>
        <position position="98"/>
    </location>
    <ligand>
        <name>Zn(2+)</name>
        <dbReference type="ChEBI" id="CHEBI:29105"/>
    </ligand>
</feature>
<evidence type="ECO:0000259" key="8">
    <source>
        <dbReference type="Pfam" id="PF21621"/>
    </source>
</evidence>
<organism evidence="9 10">
    <name type="scientific">Mediterraneibacter hominis</name>
    <dbReference type="NCBI Taxonomy" id="2763054"/>
    <lineage>
        <taxon>Bacteria</taxon>
        <taxon>Bacillati</taxon>
        <taxon>Bacillota</taxon>
        <taxon>Clostridia</taxon>
        <taxon>Lachnospirales</taxon>
        <taxon>Lachnospiraceae</taxon>
        <taxon>Mediterraneibacter</taxon>
    </lineage>
</organism>
<feature type="binding site" evidence="5">
    <location>
        <position position="80"/>
    </location>
    <ligand>
        <name>Zn(2+)</name>
        <dbReference type="ChEBI" id="CHEBI:29105"/>
    </ligand>
</feature>
<evidence type="ECO:0000256" key="2">
    <source>
        <dbReference type="ARBA" id="ARBA00022833"/>
    </source>
</evidence>
<keyword evidence="10" id="KW-1185">Reference proteome</keyword>
<evidence type="ECO:0000313" key="10">
    <source>
        <dbReference type="Proteomes" id="UP000652477"/>
    </source>
</evidence>
<protein>
    <recommendedName>
        <fullName evidence="3">Phosphohexomutase</fullName>
    </recommendedName>
    <alternativeName>
        <fullName evidence="4">Phosphomannose isomerase</fullName>
    </alternativeName>
</protein>
<dbReference type="Proteomes" id="UP000652477">
    <property type="component" value="Unassembled WGS sequence"/>
</dbReference>
<feature type="domain" description="Phosphomannose isomerase type I catalytic" evidence="7">
    <location>
        <begin position="19"/>
        <end position="89"/>
    </location>
</feature>
<dbReference type="InterPro" id="IPR049071">
    <property type="entry name" value="MPI_cupin_dom"/>
</dbReference>
<dbReference type="EMBL" id="JACOPF010000006">
    <property type="protein sequence ID" value="MBC5690583.1"/>
    <property type="molecule type" value="Genomic_DNA"/>
</dbReference>
<keyword evidence="9" id="KW-0413">Isomerase</keyword>
<feature type="binding site" evidence="5">
    <location>
        <position position="155"/>
    </location>
    <ligand>
        <name>Zn(2+)</name>
        <dbReference type="ChEBI" id="CHEBI:29105"/>
    </ligand>
</feature>
<dbReference type="CDD" id="cd07010">
    <property type="entry name" value="cupin_PMI_type_I_N_bac"/>
    <property type="match status" value="1"/>
</dbReference>
<evidence type="ECO:0000256" key="3">
    <source>
        <dbReference type="ARBA" id="ARBA00029741"/>
    </source>
</evidence>
<feature type="active site" evidence="6">
    <location>
        <position position="175"/>
    </location>
</feature>
<reference evidence="9" key="1">
    <citation type="submission" date="2020-08" db="EMBL/GenBank/DDBJ databases">
        <title>Genome public.</title>
        <authorList>
            <person name="Liu C."/>
            <person name="Sun Q."/>
        </authorList>
    </citation>
    <scope>NUCLEOTIDE SEQUENCE</scope>
    <source>
        <strain evidence="9">NSJ-55</strain>
    </source>
</reference>
<dbReference type="PIRSF" id="PIRSF036894">
    <property type="entry name" value="PMI_Firm_short"/>
    <property type="match status" value="1"/>
</dbReference>
<dbReference type="InterPro" id="IPR014710">
    <property type="entry name" value="RmlC-like_jellyroll"/>
</dbReference>